<organism evidence="3 4">
    <name type="scientific">Plectosphaerella cucumerina</name>
    <dbReference type="NCBI Taxonomy" id="40658"/>
    <lineage>
        <taxon>Eukaryota</taxon>
        <taxon>Fungi</taxon>
        <taxon>Dikarya</taxon>
        <taxon>Ascomycota</taxon>
        <taxon>Pezizomycotina</taxon>
        <taxon>Sordariomycetes</taxon>
        <taxon>Hypocreomycetidae</taxon>
        <taxon>Glomerellales</taxon>
        <taxon>Plectosphaerellaceae</taxon>
        <taxon>Plectosphaerella</taxon>
    </lineage>
</organism>
<gene>
    <name evidence="3" type="ORF">B0T11DRAFT_327773</name>
</gene>
<feature type="chain" id="PRO_5035469990" evidence="2">
    <location>
        <begin position="22"/>
        <end position="163"/>
    </location>
</feature>
<keyword evidence="1" id="KW-0472">Membrane</keyword>
<dbReference type="EMBL" id="JAGPXD010000003">
    <property type="protein sequence ID" value="KAH7361609.1"/>
    <property type="molecule type" value="Genomic_DNA"/>
</dbReference>
<proteinExistence type="predicted"/>
<dbReference type="AlphaFoldDB" id="A0A8K0TBG2"/>
<dbReference type="OrthoDB" id="5076485at2759"/>
<name>A0A8K0TBG2_9PEZI</name>
<evidence type="ECO:0000313" key="4">
    <source>
        <dbReference type="Proteomes" id="UP000813385"/>
    </source>
</evidence>
<reference evidence="3" key="1">
    <citation type="journal article" date="2021" name="Nat. Commun.">
        <title>Genetic determinants of endophytism in the Arabidopsis root mycobiome.</title>
        <authorList>
            <person name="Mesny F."/>
            <person name="Miyauchi S."/>
            <person name="Thiergart T."/>
            <person name="Pickel B."/>
            <person name="Atanasova L."/>
            <person name="Karlsson M."/>
            <person name="Huettel B."/>
            <person name="Barry K.W."/>
            <person name="Haridas S."/>
            <person name="Chen C."/>
            <person name="Bauer D."/>
            <person name="Andreopoulos W."/>
            <person name="Pangilinan J."/>
            <person name="LaButti K."/>
            <person name="Riley R."/>
            <person name="Lipzen A."/>
            <person name="Clum A."/>
            <person name="Drula E."/>
            <person name="Henrissat B."/>
            <person name="Kohler A."/>
            <person name="Grigoriev I.V."/>
            <person name="Martin F.M."/>
            <person name="Hacquard S."/>
        </authorList>
    </citation>
    <scope>NUCLEOTIDE SEQUENCE</scope>
    <source>
        <strain evidence="3">MPI-CAGE-AT-0016</strain>
    </source>
</reference>
<protein>
    <submittedName>
        <fullName evidence="3">Uncharacterized protein</fullName>
    </submittedName>
</protein>
<comment type="caution">
    <text evidence="3">The sequence shown here is derived from an EMBL/GenBank/DDBJ whole genome shotgun (WGS) entry which is preliminary data.</text>
</comment>
<keyword evidence="1" id="KW-1133">Transmembrane helix</keyword>
<accession>A0A8K0TBG2</accession>
<keyword evidence="1" id="KW-0812">Transmembrane</keyword>
<keyword evidence="4" id="KW-1185">Reference proteome</keyword>
<evidence type="ECO:0000256" key="1">
    <source>
        <dbReference type="SAM" id="Phobius"/>
    </source>
</evidence>
<feature type="signal peptide" evidence="2">
    <location>
        <begin position="1"/>
        <end position="21"/>
    </location>
</feature>
<evidence type="ECO:0000313" key="3">
    <source>
        <dbReference type="EMBL" id="KAH7361609.1"/>
    </source>
</evidence>
<sequence>MTLLRLAVATLLIAVITLCRADRTSFHLPDGFNASVLTQVRIDQNIEADSELRSRFDFYRLYLSVEPPGWGAGPICWLAFLTRLDDQLINITIPADVVPDKTRVRLSTSLIHKGTGRNNGWDYSHRVTCLKDFNPPKAAGVMASVPLVSMLVLSAAAVLAQYL</sequence>
<feature type="transmembrane region" description="Helical" evidence="1">
    <location>
        <begin position="138"/>
        <end position="160"/>
    </location>
</feature>
<evidence type="ECO:0000256" key="2">
    <source>
        <dbReference type="SAM" id="SignalP"/>
    </source>
</evidence>
<dbReference type="Proteomes" id="UP000813385">
    <property type="component" value="Unassembled WGS sequence"/>
</dbReference>
<keyword evidence="2" id="KW-0732">Signal</keyword>